<proteinExistence type="predicted"/>
<evidence type="ECO:0008006" key="2">
    <source>
        <dbReference type="Google" id="ProtNLM"/>
    </source>
</evidence>
<dbReference type="InterPro" id="IPR012668">
    <property type="entry name" value="CHP02466"/>
</dbReference>
<organism evidence="1">
    <name type="scientific">uncultured virus</name>
    <dbReference type="NCBI Taxonomy" id="340016"/>
    <lineage>
        <taxon>Viruses</taxon>
        <taxon>environmental samples</taxon>
    </lineage>
</organism>
<protein>
    <recommendedName>
        <fullName evidence="2">2OG-Fe(II) oxygenase</fullName>
    </recommendedName>
</protein>
<dbReference type="EMBL" id="KY052818">
    <property type="protein sequence ID" value="ASF00188.1"/>
    <property type="molecule type" value="Genomic_DNA"/>
</dbReference>
<reference evidence="1" key="2">
    <citation type="journal article" date="2017" name="Nat. Commun.">
        <title>Single-virus genomics reveals hidden cosmopolitan and abundant viruses.</title>
        <authorList>
            <person name="Martinez-Hernandez F."/>
            <person name="Fornas O."/>
            <person name="Lluesma Gomez M."/>
            <person name="Bolduc B."/>
            <person name="de la Cruz Pena M.J."/>
            <person name="Martinez J.M."/>
            <person name="Anton J."/>
            <person name="Gasol J.M."/>
            <person name="Rosselli R."/>
            <person name="Rodriguez-Valera F."/>
            <person name="Sullivan M.B."/>
            <person name="Acinas S.G."/>
            <person name="Martinez-Garcia M."/>
        </authorList>
    </citation>
    <scope>NUCLEOTIDE SEQUENCE</scope>
</reference>
<dbReference type="Pfam" id="PF13759">
    <property type="entry name" value="2OG-FeII_Oxy_5"/>
    <property type="match status" value="1"/>
</dbReference>
<sequence length="236" mass="26894">MELNQEELNMQVHSLPAAVMMECQLPDDIIDDLNEYLDEYKETAEKKSLAGTLVGQIHQGEQLLMDHKHKSLEDYYSFITTMGAMYINTFANITGAEFDPITVDIDELWSVHSFEGDYNPIHDHGTKTLMGISTTCWTMVPEQIGNLGEIGTGNSENYSLYNDSGACDGFLAFTYGRNEIMNTERLRPPQSITLQPKIGRQLMFPSWMQHMVYPFFGEGERRTVAANLNCWKQEEI</sequence>
<accession>A0A218MLP0</accession>
<dbReference type="Gene3D" id="2.60.120.620">
    <property type="entry name" value="q2cbj1_9rhob like domain"/>
    <property type="match status" value="1"/>
</dbReference>
<name>A0A218MLP0_9VIRU</name>
<reference evidence="1" key="1">
    <citation type="submission" date="2016-10" db="EMBL/GenBank/DDBJ databases">
        <authorList>
            <person name="Varghese N."/>
        </authorList>
    </citation>
    <scope>NUCLEOTIDE SEQUENCE</scope>
</reference>
<evidence type="ECO:0000313" key="1">
    <source>
        <dbReference type="EMBL" id="ASF00188.1"/>
    </source>
</evidence>